<comment type="caution">
    <text evidence="2">The sequence shown here is derived from an EMBL/GenBank/DDBJ whole genome shotgun (WGS) entry which is preliminary data.</text>
</comment>
<proteinExistence type="predicted"/>
<dbReference type="Gene3D" id="3.90.320.10">
    <property type="match status" value="1"/>
</dbReference>
<organism evidence="2 3">
    <name type="scientific">Agaribacillus aureus</name>
    <dbReference type="NCBI Taxonomy" id="3051825"/>
    <lineage>
        <taxon>Bacteria</taxon>
        <taxon>Pseudomonadati</taxon>
        <taxon>Bacteroidota</taxon>
        <taxon>Cytophagia</taxon>
        <taxon>Cytophagales</taxon>
        <taxon>Splendidivirgaceae</taxon>
        <taxon>Agaribacillus</taxon>
    </lineage>
</organism>
<gene>
    <name evidence="2" type="ORF">QQ020_04045</name>
</gene>
<dbReference type="InterPro" id="IPR011604">
    <property type="entry name" value="PDDEXK-like_dom_sf"/>
</dbReference>
<accession>A0ABT8L2B5</accession>
<dbReference type="InterPro" id="IPR011335">
    <property type="entry name" value="Restrct_endonuc-II-like"/>
</dbReference>
<name>A0ABT8L2B5_9BACT</name>
<dbReference type="Gene3D" id="3.40.50.300">
    <property type="entry name" value="P-loop containing nucleotide triphosphate hydrolases"/>
    <property type="match status" value="1"/>
</dbReference>
<evidence type="ECO:0000259" key="1">
    <source>
        <dbReference type="Pfam" id="PF12705"/>
    </source>
</evidence>
<dbReference type="Proteomes" id="UP001172083">
    <property type="component" value="Unassembled WGS sequence"/>
</dbReference>
<dbReference type="SUPFAM" id="SSF52540">
    <property type="entry name" value="P-loop containing nucleoside triphosphate hydrolases"/>
    <property type="match status" value="1"/>
</dbReference>
<dbReference type="SUPFAM" id="SSF52980">
    <property type="entry name" value="Restriction endonuclease-like"/>
    <property type="match status" value="1"/>
</dbReference>
<evidence type="ECO:0000313" key="3">
    <source>
        <dbReference type="Proteomes" id="UP001172083"/>
    </source>
</evidence>
<dbReference type="Pfam" id="PF12705">
    <property type="entry name" value="PDDEXK_1"/>
    <property type="match status" value="1"/>
</dbReference>
<sequence>MKAFLEELAEKIYRDHGTQLDRVTIVFPNRRAGLFFRKYLAENLEKPIWSPAIMSLEDFVQPLSLIQPLDKLSLVFKLFGLYKKIYPVKEAFDRFFYWGEMLLKDFDDIDKYLVNAKNLFVNLSRQKELDQVFDYLTEEQKKIILDFWHNFHEHPSKEKENFLKIWEILFELYDRFTTLLKKEKSGYMGMIYRDVVDKIKAGTLSSPYDQVIFAGFNALTKSEEEIIGWFLKEGHASVHWDIDDFYVSNKNQEAGLFFREYAKKNAFKESFSKPLPSHMTNAEEKHITVTGVSMAVGQAKILGQYLKEEFSHPEQYEKTVIILPEEHLLFPVLHSLPDEVERINVTMGFPLRNTSLYSLFEHLLEMQINLRKTKSGEVFFPHRQVLAILKHPYVRYFDPELAERNIRDIERNNKIFISSETLQFDGVLYPLIFKTLQTGSEIFSYLLDILMVINTGNEEDSQYQLEKEYAYQFFTQLNRLREITREQGIELALDSFLRLFRQMVQSLRLPFSGEPLRGLQIMGVLESRNLDFENVFILSMNEGAFPSSAGQHSFIPYNLRKAFDLPTYDHLDAIYAYLFYRLLQRAKNVHLFYNTESGINIGGEMSRFLQQLLLEADFKIQKYVLNNGVKLPVPKVITINKSKQIKGEMKRFMADQPEFSKRLTPSAINTYLDCELKFYLRHIAQIREPEKLEDEVDPRVFGNLLHHTMEFLYKHFINWKKKNAVTAGDFDFLEKNLEEAINMAFKIQYQIPEHKNFTFEGRNILAKAMVKKFAKKILENDRQYAPFDVIGLEADEEEGYHIDHPVLIEGKQHMIGLKGVIDRIDSKEAVVRVIDYKTGRDDRRIEDISSLFDAGHEKRNKAGMQTLFYSMLFAESKPEDISAVMPGIFNSKEMFADHFDPRLKIRESESQNKYVPINDARPFLAEFRQELSALLAEIFSTKDSFEQTQNEKNCQTCPYAGICHR</sequence>
<keyword evidence="3" id="KW-1185">Reference proteome</keyword>
<evidence type="ECO:0000313" key="2">
    <source>
        <dbReference type="EMBL" id="MDN5211202.1"/>
    </source>
</evidence>
<dbReference type="InterPro" id="IPR038726">
    <property type="entry name" value="PDDEXK_AddAB-type"/>
</dbReference>
<reference evidence="2" key="1">
    <citation type="submission" date="2023-06" db="EMBL/GenBank/DDBJ databases">
        <title>Genomic of Agaribacillus aureum.</title>
        <authorList>
            <person name="Wang G."/>
        </authorList>
    </citation>
    <scope>NUCLEOTIDE SEQUENCE</scope>
    <source>
        <strain evidence="2">BMA12</strain>
    </source>
</reference>
<dbReference type="EMBL" id="JAUJEB010000001">
    <property type="protein sequence ID" value="MDN5211202.1"/>
    <property type="molecule type" value="Genomic_DNA"/>
</dbReference>
<dbReference type="InterPro" id="IPR027417">
    <property type="entry name" value="P-loop_NTPase"/>
</dbReference>
<protein>
    <submittedName>
        <fullName evidence="2">PD-(D/E)XK nuclease family protein</fullName>
    </submittedName>
</protein>
<feature type="domain" description="PD-(D/E)XK endonuclease-like" evidence="1">
    <location>
        <begin position="662"/>
        <end position="964"/>
    </location>
</feature>